<evidence type="ECO:0000256" key="10">
    <source>
        <dbReference type="PROSITE-ProRule" id="PRU00282"/>
    </source>
</evidence>
<evidence type="ECO:0000256" key="3">
    <source>
        <dbReference type="ARBA" id="ARBA00022448"/>
    </source>
</evidence>
<dbReference type="InterPro" id="IPR002067">
    <property type="entry name" value="MCP"/>
</dbReference>
<dbReference type="GO" id="GO:0005743">
    <property type="term" value="C:mitochondrial inner membrane"/>
    <property type="evidence" value="ECO:0007669"/>
    <property type="project" value="UniProtKB-SubCell"/>
</dbReference>
<protein>
    <submittedName>
        <fullName evidence="14">Solute carrier family 25 (Mitochondrial carrier,dicarboxylate transporter), member 10, related</fullName>
    </submittedName>
</protein>
<evidence type="ECO:0000313" key="14">
    <source>
        <dbReference type="EMBL" id="CEL67569.1"/>
    </source>
</evidence>
<evidence type="ECO:0000256" key="6">
    <source>
        <dbReference type="ARBA" id="ARBA00022792"/>
    </source>
</evidence>
<dbReference type="AlphaFoldDB" id="A0A0F7UCJ5"/>
<feature type="repeat" description="Solcar" evidence="10">
    <location>
        <begin position="243"/>
        <end position="334"/>
    </location>
</feature>
<dbReference type="Pfam" id="PF00153">
    <property type="entry name" value="Mito_carr"/>
    <property type="match status" value="3"/>
</dbReference>
<feature type="repeat" description="Solcar" evidence="10">
    <location>
        <begin position="43"/>
        <end position="129"/>
    </location>
</feature>
<dbReference type="PRINTS" id="PR00926">
    <property type="entry name" value="MITOCARRIER"/>
</dbReference>
<dbReference type="GO" id="GO:0055085">
    <property type="term" value="P:transmembrane transport"/>
    <property type="evidence" value="ECO:0007669"/>
    <property type="project" value="InterPro"/>
</dbReference>
<dbReference type="FunFam" id="1.50.40.10:FF:000009">
    <property type="entry name" value="Mitochondrial 2-oxoglutarate/malate carrier protein"/>
    <property type="match status" value="1"/>
</dbReference>
<sequence>MASTSSPSAVAATSSSPVARGTGTAMPAASSPAHAVKKTDTFMKRAQPFAVGGLSGCIATTCVQPIDMIKVRIQLAGEAGGSTNPFAVFRNITKNEGITGLYKGLDAGLIRQLTYSTARLGLFRIISDEMRQTGPKDKNGVAPPLPLWKKAVAGLAAGGLGSFFGNPADLALIRLQADATLPPEQRRNYTGVLNAIGRIVKEEGLFGLWRGSTPTVLRAMALNMGMLASNDQAKELLEPSFGKGWTTTLGASAISGFFAVTFSLPFDFIKTRMQKMRRDPVTGELPYKNFCDAVIKITRREGIMSLYTGYPTYYVRIAPHAMITLISMEYLNKMWNRYTAV</sequence>
<gene>
    <name evidence="14" type="ORF">BN1204_033680</name>
</gene>
<evidence type="ECO:0000256" key="4">
    <source>
        <dbReference type="ARBA" id="ARBA00022692"/>
    </source>
</evidence>
<evidence type="ECO:0000256" key="7">
    <source>
        <dbReference type="ARBA" id="ARBA00022989"/>
    </source>
</evidence>
<keyword evidence="8" id="KW-0496">Mitochondrion</keyword>
<dbReference type="InterPro" id="IPR023395">
    <property type="entry name" value="MCP_dom_sf"/>
</dbReference>
<evidence type="ECO:0000256" key="5">
    <source>
        <dbReference type="ARBA" id="ARBA00022737"/>
    </source>
</evidence>
<keyword evidence="3 11" id="KW-0813">Transport</keyword>
<accession>A0A0F7UCJ5</accession>
<dbReference type="PROSITE" id="PS50920">
    <property type="entry name" value="SOLCAR"/>
    <property type="match status" value="3"/>
</dbReference>
<reference evidence="14" key="1">
    <citation type="journal article" date="2015" name="PLoS ONE">
        <title>Comprehensive Evaluation of Toxoplasma gondii VEG and Neospora caninum LIV Genomes with Tachyzoite Stage Transcriptome and Proteome Defines Novel Transcript Features.</title>
        <authorList>
            <person name="Ramaprasad A."/>
            <person name="Mourier T."/>
            <person name="Naeem R."/>
            <person name="Malas T.B."/>
            <person name="Moussa E."/>
            <person name="Panigrahi A."/>
            <person name="Vermont S.J."/>
            <person name="Otto T.D."/>
            <person name="Wastling J."/>
            <person name="Pain A."/>
        </authorList>
    </citation>
    <scope>NUCLEOTIDE SEQUENCE</scope>
    <source>
        <strain evidence="14">Liverpool</strain>
    </source>
</reference>
<keyword evidence="7 13" id="KW-1133">Transmembrane helix</keyword>
<evidence type="ECO:0000256" key="11">
    <source>
        <dbReference type="RuleBase" id="RU000488"/>
    </source>
</evidence>
<feature type="transmembrane region" description="Helical" evidence="13">
    <location>
        <begin position="249"/>
        <end position="269"/>
    </location>
</feature>
<evidence type="ECO:0000256" key="8">
    <source>
        <dbReference type="ARBA" id="ARBA00023128"/>
    </source>
</evidence>
<keyword evidence="4 10" id="KW-0812">Transmembrane</keyword>
<evidence type="ECO:0000256" key="1">
    <source>
        <dbReference type="ARBA" id="ARBA00004448"/>
    </source>
</evidence>
<dbReference type="PANTHER" id="PTHR45618">
    <property type="entry name" value="MITOCHONDRIAL DICARBOXYLATE CARRIER-RELATED"/>
    <property type="match status" value="1"/>
</dbReference>
<proteinExistence type="inferred from homology"/>
<organism evidence="14">
    <name type="scientific">Neospora caninum (strain Liverpool)</name>
    <dbReference type="NCBI Taxonomy" id="572307"/>
    <lineage>
        <taxon>Eukaryota</taxon>
        <taxon>Sar</taxon>
        <taxon>Alveolata</taxon>
        <taxon>Apicomplexa</taxon>
        <taxon>Conoidasida</taxon>
        <taxon>Coccidia</taxon>
        <taxon>Eucoccidiorida</taxon>
        <taxon>Eimeriorina</taxon>
        <taxon>Sarcocystidae</taxon>
        <taxon>Neospora</taxon>
    </lineage>
</organism>
<evidence type="ECO:0000256" key="13">
    <source>
        <dbReference type="SAM" id="Phobius"/>
    </source>
</evidence>
<dbReference type="InterPro" id="IPR018108">
    <property type="entry name" value="MCP_transmembrane"/>
</dbReference>
<comment type="similarity">
    <text evidence="2 11">Belongs to the mitochondrial carrier (TC 2.A.29) family.</text>
</comment>
<comment type="subcellular location">
    <subcellularLocation>
        <location evidence="1">Mitochondrion inner membrane</location>
        <topology evidence="1">Multi-pass membrane protein</topology>
    </subcellularLocation>
</comment>
<evidence type="ECO:0000256" key="2">
    <source>
        <dbReference type="ARBA" id="ARBA00006375"/>
    </source>
</evidence>
<keyword evidence="6" id="KW-0999">Mitochondrion inner membrane</keyword>
<feature type="region of interest" description="Disordered" evidence="12">
    <location>
        <begin position="1"/>
        <end position="32"/>
    </location>
</feature>
<dbReference type="EMBL" id="LN714483">
    <property type="protein sequence ID" value="CEL67569.1"/>
    <property type="molecule type" value="Genomic_DNA"/>
</dbReference>
<keyword evidence="5" id="KW-0677">Repeat</keyword>
<keyword evidence="9 10" id="KW-0472">Membrane</keyword>
<dbReference type="SUPFAM" id="SSF103506">
    <property type="entry name" value="Mitochondrial carrier"/>
    <property type="match status" value="1"/>
</dbReference>
<evidence type="ECO:0000256" key="9">
    <source>
        <dbReference type="ARBA" id="ARBA00023136"/>
    </source>
</evidence>
<evidence type="ECO:0000256" key="12">
    <source>
        <dbReference type="SAM" id="MobiDB-lite"/>
    </source>
</evidence>
<name>A0A0F7UCJ5_NEOCL</name>
<dbReference type="Gene3D" id="1.50.40.10">
    <property type="entry name" value="Mitochondrial carrier domain"/>
    <property type="match status" value="1"/>
</dbReference>
<feature type="repeat" description="Solcar" evidence="10">
    <location>
        <begin position="145"/>
        <end position="236"/>
    </location>
</feature>
<feature type="compositionally biased region" description="Low complexity" evidence="12">
    <location>
        <begin position="1"/>
        <end position="19"/>
    </location>
</feature>
<dbReference type="InterPro" id="IPR050391">
    <property type="entry name" value="Mito_Metabolite_Transporter"/>
</dbReference>